<sequence length="251" mass="26728">MSSPFDKFTKPEVPAAPPLMAPAAVGPPKINFDRQPAAPNLDQASTAVQPTPTQHTSGTINLSKGKSINLSKGSGLMTATCSWPPATDYDVYALVLFTDGRIETVSTFGIKGREQDYRASTVDGSVRHLGDVRRSNATTASETVEIRLTPDVVAVLPVVYSAQSNGTGSFRRYQVSMSIDNGAGATVVIDASNASDNDRIYSCVPGIIINAAHGVKIEAREEYSRPDSENRPVLNRDLSIAMDAGPLNAYK</sequence>
<organism evidence="2">
    <name type="scientific">Pedococcus sp. KACC 23699</name>
    <dbReference type="NCBI Taxonomy" id="3149228"/>
    <lineage>
        <taxon>Bacteria</taxon>
        <taxon>Bacillati</taxon>
        <taxon>Actinomycetota</taxon>
        <taxon>Actinomycetes</taxon>
        <taxon>Micrococcales</taxon>
        <taxon>Intrasporangiaceae</taxon>
        <taxon>Pedococcus</taxon>
    </lineage>
</organism>
<proteinExistence type="predicted"/>
<name>A0AAU7JXD7_9MICO</name>
<protein>
    <recommendedName>
        <fullName evidence="3">Tellurium resistance protein</fullName>
    </recommendedName>
</protein>
<dbReference type="EMBL" id="CP157483">
    <property type="protein sequence ID" value="XBO44985.1"/>
    <property type="molecule type" value="Genomic_DNA"/>
</dbReference>
<feature type="region of interest" description="Disordered" evidence="1">
    <location>
        <begin position="1"/>
        <end position="27"/>
    </location>
</feature>
<reference evidence="2" key="1">
    <citation type="submission" date="2024-05" db="EMBL/GenBank/DDBJ databases">
        <authorList>
            <person name="Kim S."/>
            <person name="Heo J."/>
            <person name="Choi H."/>
            <person name="Choi Y."/>
            <person name="Kwon S.-W."/>
            <person name="Kim Y."/>
        </authorList>
    </citation>
    <scope>NUCLEOTIDE SEQUENCE</scope>
    <source>
        <strain evidence="2">KACC 23699</strain>
    </source>
</reference>
<evidence type="ECO:0000256" key="1">
    <source>
        <dbReference type="SAM" id="MobiDB-lite"/>
    </source>
</evidence>
<dbReference type="AlphaFoldDB" id="A0AAU7JXD7"/>
<dbReference type="Gene3D" id="2.60.60.30">
    <property type="entry name" value="sav2460 like domains"/>
    <property type="match status" value="1"/>
</dbReference>
<dbReference type="RefSeq" id="WP_406832471.1">
    <property type="nucleotide sequence ID" value="NZ_CP157483.1"/>
</dbReference>
<evidence type="ECO:0008006" key="3">
    <source>
        <dbReference type="Google" id="ProtNLM"/>
    </source>
</evidence>
<gene>
    <name evidence="2" type="ORF">ABEG17_06505</name>
</gene>
<accession>A0AAU7JXD7</accession>
<evidence type="ECO:0000313" key="2">
    <source>
        <dbReference type="EMBL" id="XBO44985.1"/>
    </source>
</evidence>